<name>A0A445HRS8_GLYSO</name>
<protein>
    <submittedName>
        <fullName evidence="1">Putative mitochondrial protein</fullName>
    </submittedName>
</protein>
<evidence type="ECO:0000313" key="2">
    <source>
        <dbReference type="Proteomes" id="UP000289340"/>
    </source>
</evidence>
<proteinExistence type="predicted"/>
<dbReference type="PANTHER" id="PTHR34456:SF9">
    <property type="entry name" value="MITOVIRUS RNA-DEPENDENT RNA POLYMERASE"/>
    <property type="match status" value="1"/>
</dbReference>
<organism evidence="1 2">
    <name type="scientific">Glycine soja</name>
    <name type="common">Wild soybean</name>
    <dbReference type="NCBI Taxonomy" id="3848"/>
    <lineage>
        <taxon>Eukaryota</taxon>
        <taxon>Viridiplantae</taxon>
        <taxon>Streptophyta</taxon>
        <taxon>Embryophyta</taxon>
        <taxon>Tracheophyta</taxon>
        <taxon>Spermatophyta</taxon>
        <taxon>Magnoliopsida</taxon>
        <taxon>eudicotyledons</taxon>
        <taxon>Gunneridae</taxon>
        <taxon>Pentapetalae</taxon>
        <taxon>rosids</taxon>
        <taxon>fabids</taxon>
        <taxon>Fabales</taxon>
        <taxon>Fabaceae</taxon>
        <taxon>Papilionoideae</taxon>
        <taxon>50 kb inversion clade</taxon>
        <taxon>NPAAA clade</taxon>
        <taxon>indigoferoid/millettioid clade</taxon>
        <taxon>Phaseoleae</taxon>
        <taxon>Glycine</taxon>
        <taxon>Glycine subgen. Soja</taxon>
    </lineage>
</organism>
<dbReference type="EMBL" id="QZWG01000012">
    <property type="protein sequence ID" value="RZB76349.1"/>
    <property type="molecule type" value="Genomic_DNA"/>
</dbReference>
<dbReference type="PANTHER" id="PTHR34456">
    <property type="entry name" value="MITOVIRUS RNA-DEPENDENT RNA POLYMERASE"/>
    <property type="match status" value="1"/>
</dbReference>
<dbReference type="Pfam" id="PF05919">
    <property type="entry name" value="Mitovir_RNA_pol"/>
    <property type="match status" value="1"/>
</dbReference>
<reference evidence="1 2" key="1">
    <citation type="submission" date="2018-09" db="EMBL/GenBank/DDBJ databases">
        <title>A high-quality reference genome of wild soybean provides a powerful tool to mine soybean genomes.</title>
        <authorList>
            <person name="Xie M."/>
            <person name="Chung C.Y.L."/>
            <person name="Li M.-W."/>
            <person name="Wong F.-L."/>
            <person name="Chan T.-F."/>
            <person name="Lam H.-M."/>
        </authorList>
    </citation>
    <scope>NUCLEOTIDE SEQUENCE [LARGE SCALE GENOMIC DNA]</scope>
    <source>
        <strain evidence="2">cv. W05</strain>
        <tissue evidence="1">Hypocotyl of etiolated seedlings</tissue>
    </source>
</reference>
<keyword evidence="2" id="KW-1185">Reference proteome</keyword>
<accession>A0A445HRS8</accession>
<dbReference type="AlphaFoldDB" id="A0A445HRS8"/>
<comment type="caution">
    <text evidence="1">The sequence shown here is derived from an EMBL/GenBank/DDBJ whole genome shotgun (WGS) entry which is preliminary data.</text>
</comment>
<dbReference type="Proteomes" id="UP000289340">
    <property type="component" value="Chromosome 12"/>
</dbReference>
<evidence type="ECO:0000313" key="1">
    <source>
        <dbReference type="EMBL" id="RZB76349.1"/>
    </source>
</evidence>
<gene>
    <name evidence="1" type="ORF">D0Y65_034712</name>
</gene>
<sequence>MRDSYPICQSQVEEKRVYRIPSFGSPERLAQSIDSGAGKRRIFDIGNYVNQWLLKPLHDWAPYHKGGWGDPVEYPFARGRPVVSFETGQPLGYLSSWPLFTLSHHLVLQSCAEKVYPGRYFDRYAILGDDICITDRKIASIYHQVVTNLGVDLSIPKSLVSNSGGAEFSKCFRCHNLSVDFLRWKACRRLLGKEREEGE</sequence>
<dbReference type="InterPro" id="IPR008686">
    <property type="entry name" value="RNA_pol_mitovir"/>
</dbReference>